<reference evidence="10 11" key="1">
    <citation type="submission" date="2012-05" db="EMBL/GenBank/DDBJ databases">
        <title>Recombination and specialization in a pathogen metapopulation.</title>
        <authorList>
            <person name="Gardiner A."/>
            <person name="Kemen E."/>
            <person name="Schultz-Larsen T."/>
            <person name="MacLean D."/>
            <person name="Van Oosterhout C."/>
            <person name="Jones J.D.G."/>
        </authorList>
    </citation>
    <scope>NUCLEOTIDE SEQUENCE [LARGE SCALE GENOMIC DNA]</scope>
    <source>
        <strain evidence="10 11">Ac Nc2</strain>
    </source>
</reference>
<dbReference type="GO" id="GO:0005739">
    <property type="term" value="C:mitochondrion"/>
    <property type="evidence" value="ECO:0007669"/>
    <property type="project" value="UniProtKB-ARBA"/>
</dbReference>
<dbReference type="NCBIfam" id="TIGR00398">
    <property type="entry name" value="metG"/>
    <property type="match status" value="1"/>
</dbReference>
<dbReference type="Gene3D" id="2.170.220.10">
    <property type="match status" value="1"/>
</dbReference>
<dbReference type="InterPro" id="IPR014729">
    <property type="entry name" value="Rossmann-like_a/b/a_fold"/>
</dbReference>
<dbReference type="OrthoDB" id="24670at2759"/>
<evidence type="ECO:0000256" key="1">
    <source>
        <dbReference type="ARBA" id="ARBA00012838"/>
    </source>
</evidence>
<evidence type="ECO:0000256" key="8">
    <source>
        <dbReference type="RuleBase" id="RU363039"/>
    </source>
</evidence>
<dbReference type="InterPro" id="IPR014758">
    <property type="entry name" value="Met-tRNA_synth"/>
</dbReference>
<evidence type="ECO:0000313" key="11">
    <source>
        <dbReference type="Proteomes" id="UP000053237"/>
    </source>
</evidence>
<dbReference type="InParanoid" id="A0A024GK78"/>
<dbReference type="SUPFAM" id="SSF47323">
    <property type="entry name" value="Anticodon-binding domain of a subclass of class I aminoacyl-tRNA synthetases"/>
    <property type="match status" value="1"/>
</dbReference>
<dbReference type="GO" id="GO:0004825">
    <property type="term" value="F:methionine-tRNA ligase activity"/>
    <property type="evidence" value="ECO:0007669"/>
    <property type="project" value="UniProtKB-EC"/>
</dbReference>
<dbReference type="Gene3D" id="1.10.730.10">
    <property type="entry name" value="Isoleucyl-tRNA Synthetase, Domain 1"/>
    <property type="match status" value="1"/>
</dbReference>
<dbReference type="PANTHER" id="PTHR43326">
    <property type="entry name" value="METHIONYL-TRNA SYNTHETASE"/>
    <property type="match status" value="1"/>
</dbReference>
<dbReference type="SUPFAM" id="SSF52374">
    <property type="entry name" value="Nucleotidylyl transferase"/>
    <property type="match status" value="1"/>
</dbReference>
<organism evidence="10 11">
    <name type="scientific">Albugo candida</name>
    <dbReference type="NCBI Taxonomy" id="65357"/>
    <lineage>
        <taxon>Eukaryota</taxon>
        <taxon>Sar</taxon>
        <taxon>Stramenopiles</taxon>
        <taxon>Oomycota</taxon>
        <taxon>Peronosporomycetes</taxon>
        <taxon>Albuginales</taxon>
        <taxon>Albuginaceae</taxon>
        <taxon>Albugo</taxon>
    </lineage>
</organism>
<dbReference type="GO" id="GO:0005524">
    <property type="term" value="F:ATP binding"/>
    <property type="evidence" value="ECO:0007669"/>
    <property type="project" value="UniProtKB-KW"/>
</dbReference>
<evidence type="ECO:0000256" key="2">
    <source>
        <dbReference type="ARBA" id="ARBA00022598"/>
    </source>
</evidence>
<dbReference type="InterPro" id="IPR023457">
    <property type="entry name" value="Met-tRNA_synth_2"/>
</dbReference>
<protein>
    <recommendedName>
        <fullName evidence="1">methionine--tRNA ligase</fullName>
        <ecNumber evidence="1">6.1.1.10</ecNumber>
    </recommendedName>
</protein>
<comment type="similarity">
    <text evidence="8">Belongs to the class-I aminoacyl-tRNA synthetase family.</text>
</comment>
<dbReference type="Proteomes" id="UP000053237">
    <property type="component" value="Unassembled WGS sequence"/>
</dbReference>
<dbReference type="EC" id="6.1.1.10" evidence="1"/>
<dbReference type="InterPro" id="IPR015413">
    <property type="entry name" value="Methionyl/Leucyl_tRNA_Synth"/>
</dbReference>
<dbReference type="PRINTS" id="PR01041">
    <property type="entry name" value="TRNASYNTHMET"/>
</dbReference>
<dbReference type="CDD" id="cd00814">
    <property type="entry name" value="MetRS_core"/>
    <property type="match status" value="1"/>
</dbReference>
<keyword evidence="6 8" id="KW-0030">Aminoacyl-tRNA synthetase</keyword>
<dbReference type="CDD" id="cd07957">
    <property type="entry name" value="Anticodon_Ia_Met"/>
    <property type="match status" value="1"/>
</dbReference>
<dbReference type="FunFam" id="2.170.220.10:FF:000001">
    <property type="entry name" value="methionine--tRNA ligase, mitochondrial"/>
    <property type="match status" value="1"/>
</dbReference>
<feature type="domain" description="Methionyl/Leucyl tRNA synthetase" evidence="9">
    <location>
        <begin position="8"/>
        <end position="352"/>
    </location>
</feature>
<keyword evidence="4 8" id="KW-0067">ATP-binding</keyword>
<evidence type="ECO:0000256" key="3">
    <source>
        <dbReference type="ARBA" id="ARBA00022741"/>
    </source>
</evidence>
<accession>A0A024GK78</accession>
<dbReference type="GO" id="GO:0006431">
    <property type="term" value="P:methionyl-tRNA aminoacylation"/>
    <property type="evidence" value="ECO:0007669"/>
    <property type="project" value="InterPro"/>
</dbReference>
<evidence type="ECO:0000313" key="10">
    <source>
        <dbReference type="EMBL" id="CCI47134.1"/>
    </source>
</evidence>
<comment type="catalytic activity">
    <reaction evidence="7">
        <text>tRNA(Met) + L-methionine + ATP = L-methionyl-tRNA(Met) + AMP + diphosphate</text>
        <dbReference type="Rhea" id="RHEA:13481"/>
        <dbReference type="Rhea" id="RHEA-COMP:9667"/>
        <dbReference type="Rhea" id="RHEA-COMP:9698"/>
        <dbReference type="ChEBI" id="CHEBI:30616"/>
        <dbReference type="ChEBI" id="CHEBI:33019"/>
        <dbReference type="ChEBI" id="CHEBI:57844"/>
        <dbReference type="ChEBI" id="CHEBI:78442"/>
        <dbReference type="ChEBI" id="CHEBI:78530"/>
        <dbReference type="ChEBI" id="CHEBI:456215"/>
        <dbReference type="EC" id="6.1.1.10"/>
    </reaction>
</comment>
<evidence type="ECO:0000259" key="9">
    <source>
        <dbReference type="Pfam" id="PF09334"/>
    </source>
</evidence>
<proteinExistence type="inferred from homology"/>
<name>A0A024GK78_9STRA</name>
<comment type="caution">
    <text evidence="10">The sequence shown here is derived from an EMBL/GenBank/DDBJ whole genome shotgun (WGS) entry which is preliminary data.</text>
</comment>
<keyword evidence="2 8" id="KW-0436">Ligase</keyword>
<evidence type="ECO:0000256" key="4">
    <source>
        <dbReference type="ARBA" id="ARBA00022840"/>
    </source>
</evidence>
<dbReference type="STRING" id="65357.A0A024GK78"/>
<evidence type="ECO:0000256" key="5">
    <source>
        <dbReference type="ARBA" id="ARBA00022917"/>
    </source>
</evidence>
<evidence type="ECO:0000256" key="7">
    <source>
        <dbReference type="ARBA" id="ARBA00047364"/>
    </source>
</evidence>
<dbReference type="Gene3D" id="3.40.50.620">
    <property type="entry name" value="HUPs"/>
    <property type="match status" value="1"/>
</dbReference>
<keyword evidence="5 8" id="KW-0648">Protein biosynthesis</keyword>
<dbReference type="InterPro" id="IPR033911">
    <property type="entry name" value="MetRS_core"/>
</dbReference>
<dbReference type="PANTHER" id="PTHR43326:SF1">
    <property type="entry name" value="METHIONINE--TRNA LIGASE, MITOCHONDRIAL"/>
    <property type="match status" value="1"/>
</dbReference>
<keyword evidence="11" id="KW-1185">Reference proteome</keyword>
<keyword evidence="3 8" id="KW-0547">Nucleotide-binding</keyword>
<sequence>MKNEPNSMDALLTTGTDEHGLKVQQAAEKANATDYASFCDAISKQFRELFMRANMKYTEFIRTSDKKHHRSVRAFWKQLYENGYIYLGQHEAWYCQSDESFLTEMQVEDSVRSIVGLAGQMIQESYKVSKESGHAVEKLKEVNYKFRLSAFQQPLLEWLESSPDAIVPKTRYNEVVATIKAGLRDISVSRLHDKIKWAITVPGTRVYGYDPQHCIYVWLDALTNYLTCAGYPNLEDLNRVWPPDYHIVGKDILKFHAIYWPAFLMAAGLPLPKRIVAHAHWTVQDVKMSKSLGNIVNPFEVIEKVKYGTDAVRYYLLREGVLGSDGDFKVSLLVNRLSSELADTLGNLVSRSTARSFLADGIVPNRPTALTLDDSKLINEGDTIAAKVATDFQIPDFHQGLQKIMLYLHKVNRYFSSNEPWVLKTAIEAQTLCPGEEEHARKRLQGILNITIDATRLCTILLQPAIPEAAANILDYLGVPRNERGFVHAKFTNSEALWRGRIENTRKFIPFRKFQ</sequence>
<dbReference type="Pfam" id="PF09334">
    <property type="entry name" value="tRNA-synt_1g"/>
    <property type="match status" value="1"/>
</dbReference>
<gene>
    <name evidence="10" type="ORF">BN9_081120</name>
</gene>
<dbReference type="InterPro" id="IPR009080">
    <property type="entry name" value="tRNAsynth_Ia_anticodon-bd"/>
</dbReference>
<evidence type="ECO:0000256" key="6">
    <source>
        <dbReference type="ARBA" id="ARBA00023146"/>
    </source>
</evidence>
<dbReference type="EMBL" id="CAIX01000154">
    <property type="protein sequence ID" value="CCI47134.1"/>
    <property type="molecule type" value="Genomic_DNA"/>
</dbReference>
<dbReference type="AlphaFoldDB" id="A0A024GK78"/>
<dbReference type="InterPro" id="IPR041872">
    <property type="entry name" value="Anticodon_Met"/>
</dbReference>